<feature type="binding site" evidence="9">
    <location>
        <position position="110"/>
    </location>
    <ligand>
        <name>Cu cation</name>
        <dbReference type="ChEBI" id="CHEBI:23378"/>
    </ligand>
</feature>
<comment type="cofactor">
    <cofactor evidence="9">
        <name>Cu cation</name>
        <dbReference type="ChEBI" id="CHEBI:23378"/>
    </cofactor>
    <text evidence="9">Binds 1 copper ion per subunit.</text>
</comment>
<dbReference type="AlphaFoldDB" id="E7RUD8"/>
<keyword evidence="7 9" id="KW-0186">Copper</keyword>
<dbReference type="STRING" id="887898.HMPREF0551_0104"/>
<dbReference type="GO" id="GO:0005507">
    <property type="term" value="F:copper ion binding"/>
    <property type="evidence" value="ECO:0007669"/>
    <property type="project" value="UniProtKB-UniRule"/>
</dbReference>
<gene>
    <name evidence="12" type="ORF">HMPREF0551_0104</name>
</gene>
<keyword evidence="10" id="KW-0732">Signal</keyword>
<dbReference type="Proteomes" id="UP000011021">
    <property type="component" value="Unassembled WGS sequence"/>
</dbReference>
<dbReference type="CDD" id="cd04218">
    <property type="entry name" value="Pseudoazurin"/>
    <property type="match status" value="1"/>
</dbReference>
<keyword evidence="3" id="KW-0813">Transport</keyword>
<dbReference type="PRINTS" id="PR00155">
    <property type="entry name" value="AMICYANIN"/>
</dbReference>
<evidence type="ECO:0000256" key="9">
    <source>
        <dbReference type="PIRSR" id="PIRSR602386-1"/>
    </source>
</evidence>
<evidence type="ECO:0000313" key="12">
    <source>
        <dbReference type="EMBL" id="EFV95921.1"/>
    </source>
</evidence>
<evidence type="ECO:0000256" key="10">
    <source>
        <dbReference type="SAM" id="SignalP"/>
    </source>
</evidence>
<reference evidence="12 13" key="1">
    <citation type="submission" date="2010-12" db="EMBL/GenBank/DDBJ databases">
        <authorList>
            <person name="Muzny D."/>
            <person name="Qin X."/>
            <person name="Deng J."/>
            <person name="Jiang H."/>
            <person name="Liu Y."/>
            <person name="Qu J."/>
            <person name="Song X.-Z."/>
            <person name="Zhang L."/>
            <person name="Thornton R."/>
            <person name="Coyle M."/>
            <person name="Francisco L."/>
            <person name="Jackson L."/>
            <person name="Javaid M."/>
            <person name="Korchina V."/>
            <person name="Kovar C."/>
            <person name="Mata R."/>
            <person name="Mathew T."/>
            <person name="Ngo R."/>
            <person name="Nguyen L."/>
            <person name="Nguyen N."/>
            <person name="Okwuonu G."/>
            <person name="Ongeri F."/>
            <person name="Pham C."/>
            <person name="Simmons D."/>
            <person name="Wilczek-Boney K."/>
            <person name="Hale W."/>
            <person name="Jakkamsetti A."/>
            <person name="Pham P."/>
            <person name="Ruth R."/>
            <person name="San Lucas F."/>
            <person name="Warren J."/>
            <person name="Zhang J."/>
            <person name="Zhao Z."/>
            <person name="Zhou C."/>
            <person name="Zhu D."/>
            <person name="Lee S."/>
            <person name="Bess C."/>
            <person name="Blankenburg K."/>
            <person name="Forbes L."/>
            <person name="Fu Q."/>
            <person name="Gubbala S."/>
            <person name="Hirani K."/>
            <person name="Jayaseelan J.C."/>
            <person name="Lara F."/>
            <person name="Munidasa M."/>
            <person name="Palculict T."/>
            <person name="Patil S."/>
            <person name="Pu L.-L."/>
            <person name="Saada N."/>
            <person name="Tang L."/>
            <person name="Weissenberger G."/>
            <person name="Zhu Y."/>
            <person name="Hemphill L."/>
            <person name="Shang Y."/>
            <person name="Youmans B."/>
            <person name="Ayvaz T."/>
            <person name="Ross M."/>
            <person name="Santibanez J."/>
            <person name="Aqrawi P."/>
            <person name="Gross S."/>
            <person name="Joshi V."/>
            <person name="Fowler G."/>
            <person name="Nazareth L."/>
            <person name="Reid J."/>
            <person name="Worley K."/>
            <person name="Petrosino J."/>
            <person name="Highlander S."/>
            <person name="Gibbs R."/>
        </authorList>
    </citation>
    <scope>NUCLEOTIDE SEQUENCE [LARGE SCALE GENOMIC DNA]</scope>
    <source>
        <strain evidence="12 13">ATCC 51599</strain>
    </source>
</reference>
<name>E7RUD8_9BURK</name>
<feature type="domain" description="Blue (type 1) copper" evidence="11">
    <location>
        <begin position="35"/>
        <end position="121"/>
    </location>
</feature>
<comment type="caution">
    <text evidence="12">The sequence shown here is derived from an EMBL/GenBank/DDBJ whole genome shotgun (WGS) entry which is preliminary data.</text>
</comment>
<feature type="signal peptide" evidence="10">
    <location>
        <begin position="1"/>
        <end position="29"/>
    </location>
</feature>
<sequence length="154" mass="16496">MMSTSFPLSRLGGLALSATLLLAALPAQAETFQVKMLNRNSTGPMVYEPEFLKVKPGDTVKFLATTSGHNAASIDGMLPAGAQPFKGKINEEIEVTFTESGLYGVKCLPHYAMGMVMLIQVGDADPSRMQVPDAVPARAKKRFAEIVTRAQASH</sequence>
<evidence type="ECO:0000256" key="4">
    <source>
        <dbReference type="ARBA" id="ARBA00022723"/>
    </source>
</evidence>
<dbReference type="EMBL" id="AEQP01000001">
    <property type="protein sequence ID" value="EFV95921.1"/>
    <property type="molecule type" value="Genomic_DNA"/>
</dbReference>
<evidence type="ECO:0000256" key="3">
    <source>
        <dbReference type="ARBA" id="ARBA00022448"/>
    </source>
</evidence>
<dbReference type="RefSeq" id="WP_005671823.1">
    <property type="nucleotide sequence ID" value="NZ_CP146288.1"/>
</dbReference>
<feature type="binding site" evidence="9">
    <location>
        <position position="115"/>
    </location>
    <ligand>
        <name>Cu cation</name>
        <dbReference type="ChEBI" id="CHEBI:23378"/>
    </ligand>
</feature>
<evidence type="ECO:0000256" key="2">
    <source>
        <dbReference type="ARBA" id="ARBA00016984"/>
    </source>
</evidence>
<dbReference type="Pfam" id="PF00127">
    <property type="entry name" value="Copper-bind"/>
    <property type="match status" value="1"/>
</dbReference>
<keyword evidence="5" id="KW-0574">Periplasm</keyword>
<evidence type="ECO:0000313" key="13">
    <source>
        <dbReference type="Proteomes" id="UP000011021"/>
    </source>
</evidence>
<evidence type="ECO:0000256" key="1">
    <source>
        <dbReference type="ARBA" id="ARBA00004418"/>
    </source>
</evidence>
<evidence type="ECO:0000256" key="7">
    <source>
        <dbReference type="ARBA" id="ARBA00023008"/>
    </source>
</evidence>
<evidence type="ECO:0000259" key="11">
    <source>
        <dbReference type="Pfam" id="PF00127"/>
    </source>
</evidence>
<dbReference type="eggNOG" id="COG3794">
    <property type="taxonomic scope" value="Bacteria"/>
</dbReference>
<dbReference type="NCBIfam" id="TIGR02375">
    <property type="entry name" value="pseudoazurin"/>
    <property type="match status" value="1"/>
</dbReference>
<organism evidence="12 13">
    <name type="scientific">Lautropia mirabilis ATCC 51599</name>
    <dbReference type="NCBI Taxonomy" id="887898"/>
    <lineage>
        <taxon>Bacteria</taxon>
        <taxon>Pseudomonadati</taxon>
        <taxon>Pseudomonadota</taxon>
        <taxon>Betaproteobacteria</taxon>
        <taxon>Burkholderiales</taxon>
        <taxon>Burkholderiaceae</taxon>
        <taxon>Lautropia</taxon>
    </lineage>
</organism>
<dbReference type="PRINTS" id="PR00156">
    <property type="entry name" value="COPPERBLUE"/>
</dbReference>
<dbReference type="InterPro" id="IPR028871">
    <property type="entry name" value="BlueCu_1_BS"/>
</dbReference>
<dbReference type="GO" id="GO:0042597">
    <property type="term" value="C:periplasmic space"/>
    <property type="evidence" value="ECO:0007669"/>
    <property type="project" value="UniProtKB-SubCell"/>
</dbReference>
<dbReference type="Gene3D" id="2.60.40.420">
    <property type="entry name" value="Cupredoxins - blue copper proteins"/>
    <property type="match status" value="1"/>
</dbReference>
<dbReference type="InterPro" id="IPR008972">
    <property type="entry name" value="Cupredoxin"/>
</dbReference>
<dbReference type="GO" id="GO:0009055">
    <property type="term" value="F:electron transfer activity"/>
    <property type="evidence" value="ECO:0007669"/>
    <property type="project" value="InterPro"/>
</dbReference>
<dbReference type="PROSITE" id="PS00196">
    <property type="entry name" value="COPPER_BLUE"/>
    <property type="match status" value="1"/>
</dbReference>
<keyword evidence="13" id="KW-1185">Reference proteome</keyword>
<feature type="binding site" evidence="9">
    <location>
        <position position="69"/>
    </location>
    <ligand>
        <name>Cu cation</name>
        <dbReference type="ChEBI" id="CHEBI:23378"/>
    </ligand>
</feature>
<dbReference type="SUPFAM" id="SSF49503">
    <property type="entry name" value="Cupredoxins"/>
    <property type="match status" value="1"/>
</dbReference>
<keyword evidence="6" id="KW-0249">Electron transport</keyword>
<proteinExistence type="predicted"/>
<feature type="chain" id="PRO_5003224027" description="Pseudoazurin" evidence="10">
    <location>
        <begin position="30"/>
        <end position="154"/>
    </location>
</feature>
<dbReference type="InterPro" id="IPR002386">
    <property type="entry name" value="Amicyanin/Pseudoazurin"/>
</dbReference>
<dbReference type="InterPro" id="IPR012745">
    <property type="entry name" value="Pseudoazurin"/>
</dbReference>
<dbReference type="HOGENOM" id="CLU_124330_0_0_4"/>
<evidence type="ECO:0000256" key="6">
    <source>
        <dbReference type="ARBA" id="ARBA00022982"/>
    </source>
</evidence>
<dbReference type="InterPro" id="IPR000923">
    <property type="entry name" value="BlueCu_1"/>
</dbReference>
<dbReference type="InterPro" id="IPR001235">
    <property type="entry name" value="Copper_blue_Plastocyanin"/>
</dbReference>
<protein>
    <recommendedName>
        <fullName evidence="2 8">Pseudoazurin</fullName>
    </recommendedName>
</protein>
<keyword evidence="4 9" id="KW-0479">Metal-binding</keyword>
<feature type="binding site" evidence="9">
    <location>
        <position position="107"/>
    </location>
    <ligand>
        <name>Cu cation</name>
        <dbReference type="ChEBI" id="CHEBI:23378"/>
    </ligand>
</feature>
<evidence type="ECO:0000256" key="8">
    <source>
        <dbReference type="NCBIfam" id="TIGR02375"/>
    </source>
</evidence>
<evidence type="ECO:0000256" key="5">
    <source>
        <dbReference type="ARBA" id="ARBA00022764"/>
    </source>
</evidence>
<accession>E7RUD8</accession>
<comment type="subcellular location">
    <subcellularLocation>
        <location evidence="1">Periplasm</location>
    </subcellularLocation>
</comment>